<feature type="compositionally biased region" description="Polar residues" evidence="2">
    <location>
        <begin position="812"/>
        <end position="834"/>
    </location>
</feature>
<dbReference type="GO" id="GO:0000978">
    <property type="term" value="F:RNA polymerase II cis-regulatory region sequence-specific DNA binding"/>
    <property type="evidence" value="ECO:0007669"/>
    <property type="project" value="TreeGrafter"/>
</dbReference>
<feature type="compositionally biased region" description="Low complexity" evidence="2">
    <location>
        <begin position="403"/>
        <end position="414"/>
    </location>
</feature>
<organism evidence="4 5">
    <name type="scientific">Colletotrichum lupini</name>
    <dbReference type="NCBI Taxonomy" id="145971"/>
    <lineage>
        <taxon>Eukaryota</taxon>
        <taxon>Fungi</taxon>
        <taxon>Dikarya</taxon>
        <taxon>Ascomycota</taxon>
        <taxon>Pezizomycotina</taxon>
        <taxon>Sordariomycetes</taxon>
        <taxon>Hypocreomycetidae</taxon>
        <taxon>Glomerellales</taxon>
        <taxon>Glomerellaceae</taxon>
        <taxon>Colletotrichum</taxon>
        <taxon>Colletotrichum acutatum species complex</taxon>
    </lineage>
</organism>
<evidence type="ECO:0000313" key="5">
    <source>
        <dbReference type="Proteomes" id="UP000830671"/>
    </source>
</evidence>
<keyword evidence="5" id="KW-1185">Reference proteome</keyword>
<dbReference type="Gene3D" id="1.10.10.10">
    <property type="entry name" value="Winged helix-like DNA-binding domain superfamily/Winged helix DNA-binding domain"/>
    <property type="match status" value="1"/>
</dbReference>
<dbReference type="PROSITE" id="PS51526">
    <property type="entry name" value="RFX_DBD"/>
    <property type="match status" value="1"/>
</dbReference>
<dbReference type="InterPro" id="IPR036390">
    <property type="entry name" value="WH_DNA-bd_sf"/>
</dbReference>
<dbReference type="PANTHER" id="PTHR12619:SF5">
    <property type="entry name" value="TRANSCRIPTION FACTOR RFX4"/>
    <property type="match status" value="1"/>
</dbReference>
<feature type="region of interest" description="Disordered" evidence="2">
    <location>
        <begin position="110"/>
        <end position="134"/>
    </location>
</feature>
<accession>A0A9Q8SSK5</accession>
<dbReference type="InterPro" id="IPR039779">
    <property type="entry name" value="RFX-like"/>
</dbReference>
<evidence type="ECO:0000259" key="3">
    <source>
        <dbReference type="PROSITE" id="PS51526"/>
    </source>
</evidence>
<dbReference type="GO" id="GO:0000981">
    <property type="term" value="F:DNA-binding transcription factor activity, RNA polymerase II-specific"/>
    <property type="evidence" value="ECO:0007669"/>
    <property type="project" value="TreeGrafter"/>
</dbReference>
<dbReference type="AlphaFoldDB" id="A0A9Q8SSK5"/>
<dbReference type="InterPro" id="IPR057321">
    <property type="entry name" value="RFX1-4/6/8-like_BCD"/>
</dbReference>
<feature type="region of interest" description="Disordered" evidence="2">
    <location>
        <begin position="803"/>
        <end position="879"/>
    </location>
</feature>
<name>A0A9Q8SSK5_9PEZI</name>
<reference evidence="4" key="1">
    <citation type="journal article" date="2021" name="Mol. Plant Microbe Interact.">
        <title>Complete Genome Sequence of the Plant-Pathogenic Fungus Colletotrichum lupini.</title>
        <authorList>
            <person name="Baroncelli R."/>
            <person name="Pensec F."/>
            <person name="Da Lio D."/>
            <person name="Boufleur T."/>
            <person name="Vicente I."/>
            <person name="Sarrocco S."/>
            <person name="Picot A."/>
            <person name="Baraldi E."/>
            <person name="Sukno S."/>
            <person name="Thon M."/>
            <person name="Le Floch G."/>
        </authorList>
    </citation>
    <scope>NUCLEOTIDE SEQUENCE</scope>
    <source>
        <strain evidence="4">IMI 504893</strain>
    </source>
</reference>
<evidence type="ECO:0000256" key="1">
    <source>
        <dbReference type="ARBA" id="ARBA00023125"/>
    </source>
</evidence>
<evidence type="ECO:0000313" key="4">
    <source>
        <dbReference type="EMBL" id="UQC82814.1"/>
    </source>
</evidence>
<feature type="compositionally biased region" description="Polar residues" evidence="2">
    <location>
        <begin position="428"/>
        <end position="453"/>
    </location>
</feature>
<dbReference type="InterPro" id="IPR003150">
    <property type="entry name" value="DNA-bd_RFX"/>
</dbReference>
<dbReference type="Pfam" id="PF02257">
    <property type="entry name" value="RFX_DNA_binding"/>
    <property type="match status" value="1"/>
</dbReference>
<dbReference type="InterPro" id="IPR036388">
    <property type="entry name" value="WH-like_DNA-bd_sf"/>
</dbReference>
<dbReference type="SUPFAM" id="SSF46785">
    <property type="entry name" value="Winged helix' DNA-binding domain"/>
    <property type="match status" value="1"/>
</dbReference>
<dbReference type="FunFam" id="1.10.10.10:FF:000119">
    <property type="entry name" value="DNA damage and replication checkpoint protein"/>
    <property type="match status" value="1"/>
</dbReference>
<sequence length="900" mass="99696">MTGLSHHPPKTFPTSTLCSWSCSPPTTSFKISTLTTAHRALQGCRDSGLLSRPRRFFFFPHPFVLARRTLTSSLFGNGVLHDPCVFIAKQQHHILTELTDNDQWITALRAKKRPQSRASTASVHSISTQPTMEQQQFADAPELYSAQWVNNDQRQQRSLAPASRITPEEMMLHAAATQMQNAREYSMPPGMNASMSQSSAHMGHSMSFQQHPMQRHPLPSESFANNSFTDDSQMIDRDEDGDSLVGAMGMQKSSSARSSANNELEMRHLFNANKHRGLQDVAGELHGNERGPNSERTRQVFAMLWINSVCTKGKGSVPRGRVYANYASRCATERITVLNPASFGKLVRVLFPGLKTRRLGVRGESKYHYVNFCLVDDQPDLREPEPHIPLAISEPPRSQSFSAAPVKAQPAAAVLPSPDAAKRPESPAQATHHTSRSHSFYSHPNVTSADHLNSSASKTSLQFSFPSEADELLLQSNEPLALPRMEPFLPSGTDPDAAKSLSALYRSHCTSLVECVRYCKEKTFFHLYTSFQGTLTMPVQKLLGHPSLAPWIEECDFILYQRMLRIISGLTLQVVPKPVLDTLRGISERLVPHIREAFQGQPHHVIRAKEAPATIFAALLDRALRVNLTAHAAANMLSNPANRDQMYLDWITMVRVRKVAECVPTRGMDDLVNLLVTELRDLLSPMNVPWEVECLTVYGDIALRNGRQPGAESAGDPNGQNVLERWVGFLKSLPIRFPYASHTEIVYAVQRVGTAVMRDLTMAQGKSFGSWWVTKCWIDEMTCFLAEQGGFLQMKTSGASAAMANPQSAAQESNRQGSRFSAGSEDFNFSSLPQAQPDKAPFPPSTSQGQVDSADMSAGNNPDDSGIGIRTPEEDFPMDKYTFSHSEVNQALLANAELQQ</sequence>
<evidence type="ECO:0000256" key="2">
    <source>
        <dbReference type="SAM" id="MobiDB-lite"/>
    </source>
</evidence>
<proteinExistence type="predicted"/>
<gene>
    <name evidence="4" type="ORF">CLUP02_08304</name>
</gene>
<dbReference type="PANTHER" id="PTHR12619">
    <property type="entry name" value="RFX TRANSCRIPTION FACTOR FAMILY"/>
    <property type="match status" value="1"/>
</dbReference>
<dbReference type="RefSeq" id="XP_049144437.1">
    <property type="nucleotide sequence ID" value="XM_049287294.1"/>
</dbReference>
<dbReference type="Pfam" id="PF25340">
    <property type="entry name" value="BCD_RFX"/>
    <property type="match status" value="1"/>
</dbReference>
<feature type="domain" description="RFX-type winged-helix" evidence="3">
    <location>
        <begin position="302"/>
        <end position="385"/>
    </location>
</feature>
<dbReference type="Proteomes" id="UP000830671">
    <property type="component" value="Chromosome 4"/>
</dbReference>
<dbReference type="GeneID" id="73342304"/>
<protein>
    <submittedName>
        <fullName evidence="4">RFX DNA-binding domain-containing protein</fullName>
    </submittedName>
</protein>
<feature type="compositionally biased region" description="Polar residues" evidence="2">
    <location>
        <begin position="116"/>
        <end position="134"/>
    </location>
</feature>
<dbReference type="EMBL" id="CP019476">
    <property type="protein sequence ID" value="UQC82814.1"/>
    <property type="molecule type" value="Genomic_DNA"/>
</dbReference>
<dbReference type="KEGG" id="clup:CLUP02_08304"/>
<feature type="region of interest" description="Disordered" evidence="2">
    <location>
        <begin position="385"/>
        <end position="453"/>
    </location>
</feature>
<keyword evidence="1 4" id="KW-0238">DNA-binding</keyword>